<keyword evidence="3" id="KW-0804">Transcription</keyword>
<evidence type="ECO:0000259" key="4">
    <source>
        <dbReference type="PROSITE" id="PS01124"/>
    </source>
</evidence>
<dbReference type="PANTHER" id="PTHR43280">
    <property type="entry name" value="ARAC-FAMILY TRANSCRIPTIONAL REGULATOR"/>
    <property type="match status" value="1"/>
</dbReference>
<dbReference type="Gene3D" id="1.10.10.60">
    <property type="entry name" value="Homeodomain-like"/>
    <property type="match status" value="1"/>
</dbReference>
<evidence type="ECO:0000256" key="2">
    <source>
        <dbReference type="ARBA" id="ARBA00023125"/>
    </source>
</evidence>
<accession>A0ABX2XPW7</accession>
<name>A0ABX2XPW7_9FLAO</name>
<gene>
    <name evidence="5" type="ORF">FLP_01020</name>
</gene>
<dbReference type="PRINTS" id="PR00032">
    <property type="entry name" value="HTHARAC"/>
</dbReference>
<dbReference type="EMBL" id="LVEN01000001">
    <property type="protein sequence ID" value="OCB78315.1"/>
    <property type="molecule type" value="Genomic_DNA"/>
</dbReference>
<dbReference type="SUPFAM" id="SSF46689">
    <property type="entry name" value="Homeodomain-like"/>
    <property type="match status" value="1"/>
</dbReference>
<dbReference type="PROSITE" id="PS01124">
    <property type="entry name" value="HTH_ARAC_FAMILY_2"/>
    <property type="match status" value="1"/>
</dbReference>
<evidence type="ECO:0000313" key="6">
    <source>
        <dbReference type="Proteomes" id="UP000093343"/>
    </source>
</evidence>
<evidence type="ECO:0000256" key="3">
    <source>
        <dbReference type="ARBA" id="ARBA00023163"/>
    </source>
</evidence>
<evidence type="ECO:0000313" key="5">
    <source>
        <dbReference type="EMBL" id="OCB78315.1"/>
    </source>
</evidence>
<dbReference type="InterPro" id="IPR020449">
    <property type="entry name" value="Tscrpt_reg_AraC-type_HTH"/>
</dbReference>
<dbReference type="RefSeq" id="WP_065447638.1">
    <property type="nucleotide sequence ID" value="NZ_LVEN01000001.1"/>
</dbReference>
<keyword evidence="1" id="KW-0805">Transcription regulation</keyword>
<reference evidence="6" key="1">
    <citation type="submission" date="2016-03" db="EMBL/GenBank/DDBJ databases">
        <title>Draft genome sequence of Paenibacillus glacialis DSM 22343.</title>
        <authorList>
            <person name="Shin S.-K."/>
            <person name="Yi H."/>
        </authorList>
    </citation>
    <scope>NUCLEOTIDE SEQUENCE [LARGE SCALE GENOMIC DNA]</scope>
    <source>
        <strain evidence="6">CCUG 60099</strain>
    </source>
</reference>
<evidence type="ECO:0000256" key="1">
    <source>
        <dbReference type="ARBA" id="ARBA00023015"/>
    </source>
</evidence>
<protein>
    <recommendedName>
        <fullName evidence="4">HTH araC/xylS-type domain-containing protein</fullName>
    </recommendedName>
</protein>
<dbReference type="Pfam" id="PF12833">
    <property type="entry name" value="HTH_18"/>
    <property type="match status" value="1"/>
</dbReference>
<dbReference type="InterPro" id="IPR009057">
    <property type="entry name" value="Homeodomain-like_sf"/>
</dbReference>
<keyword evidence="2" id="KW-0238">DNA-binding</keyword>
<dbReference type="InterPro" id="IPR018060">
    <property type="entry name" value="HTH_AraC"/>
</dbReference>
<organism evidence="5 6">
    <name type="scientific">Flavobacterium piscis</name>
    <dbReference type="NCBI Taxonomy" id="1114874"/>
    <lineage>
        <taxon>Bacteria</taxon>
        <taxon>Pseudomonadati</taxon>
        <taxon>Bacteroidota</taxon>
        <taxon>Flavobacteriia</taxon>
        <taxon>Flavobacteriales</taxon>
        <taxon>Flavobacteriaceae</taxon>
        <taxon>Flavobacterium</taxon>
    </lineage>
</organism>
<proteinExistence type="predicted"/>
<keyword evidence="6" id="KW-1185">Reference proteome</keyword>
<comment type="caution">
    <text evidence="5">The sequence shown here is derived from an EMBL/GenBank/DDBJ whole genome shotgun (WGS) entry which is preliminary data.</text>
</comment>
<dbReference type="SMART" id="SM00342">
    <property type="entry name" value="HTH_ARAC"/>
    <property type="match status" value="1"/>
</dbReference>
<dbReference type="Proteomes" id="UP000093343">
    <property type="component" value="Unassembled WGS sequence"/>
</dbReference>
<feature type="domain" description="HTH araC/xylS-type" evidence="4">
    <location>
        <begin position="213"/>
        <end position="293"/>
    </location>
</feature>
<dbReference type="PANTHER" id="PTHR43280:SF32">
    <property type="entry name" value="TRANSCRIPTIONAL REGULATORY PROTEIN"/>
    <property type="match status" value="1"/>
</dbReference>
<sequence>MRRQDLPITHNEGEIIKQEKASFFKVIPVPANEQNFTCQPYNTKGIYKISIHHGHNRVCYADKVLEFKEYAILFSRPNMVYRFEQFGRQHSGYLCIFTSDFFDQFINITNYPVFDPEVSPLTEITASQMNSFTQLFKEMEQEITLDFIYKYDMLRNRVLQIILDALKIRPVAHLQIRESNSSIRITAYFKELLEGQFPILSPSHRMILRHPLEFSEALSVHVNHLNRSLKQVTDKTTTQLIADRIIKEAKILLQDTQWNVMEIAWSLGFEDLSNFIKFFKKNMNLTPSAFRKNAAV</sequence>